<protein>
    <recommendedName>
        <fullName evidence="3">DUF659 domain-containing protein</fullName>
    </recommendedName>
</protein>
<dbReference type="RefSeq" id="XP_008890967.1">
    <property type="nucleotide sequence ID" value="XM_008892719.1"/>
</dbReference>
<accession>W2RK23</accession>
<dbReference type="AlphaFoldDB" id="W2RK23"/>
<dbReference type="Proteomes" id="UP000018817">
    <property type="component" value="Unassembled WGS sequence"/>
</dbReference>
<evidence type="ECO:0008006" key="3">
    <source>
        <dbReference type="Google" id="ProtNLM"/>
    </source>
</evidence>
<evidence type="ECO:0000313" key="2">
    <source>
        <dbReference type="Proteomes" id="UP000018817"/>
    </source>
</evidence>
<proteinExistence type="predicted"/>
<dbReference type="VEuPathDB" id="FungiDB:PPTG_01126"/>
<organism evidence="1 2">
    <name type="scientific">Phytophthora nicotianae (strain INRA-310)</name>
    <name type="common">Phytophthora parasitica</name>
    <dbReference type="NCBI Taxonomy" id="761204"/>
    <lineage>
        <taxon>Eukaryota</taxon>
        <taxon>Sar</taxon>
        <taxon>Stramenopiles</taxon>
        <taxon>Oomycota</taxon>
        <taxon>Peronosporomycetes</taxon>
        <taxon>Peronosporales</taxon>
        <taxon>Peronosporaceae</taxon>
        <taxon>Phytophthora</taxon>
    </lineage>
</organism>
<reference evidence="2" key="1">
    <citation type="submission" date="2011-12" db="EMBL/GenBank/DDBJ databases">
        <authorList>
            <consortium name="The Broad Institute Genome Sequencing Platform"/>
            <person name="Russ C."/>
            <person name="Tyler B."/>
            <person name="Panabieres F."/>
            <person name="Shan W."/>
            <person name="Tripathy S."/>
            <person name="Grunwald N."/>
            <person name="Machado M."/>
            <person name="Young S.K."/>
            <person name="Zeng Q."/>
            <person name="Gargeya S."/>
            <person name="Fitzgerald M."/>
            <person name="Haas B."/>
            <person name="Abouelleil A."/>
            <person name="Alvarado L."/>
            <person name="Arachchi H.M."/>
            <person name="Berlin A."/>
            <person name="Chapman S.B."/>
            <person name="Gearin G."/>
            <person name="Goldberg J."/>
            <person name="Griggs A."/>
            <person name="Gujja S."/>
            <person name="Hansen M."/>
            <person name="Heiman D."/>
            <person name="Howarth C."/>
            <person name="Larimer J."/>
            <person name="Lui A."/>
            <person name="MacDonald P.J.P."/>
            <person name="McCowen C."/>
            <person name="Montmayeur A."/>
            <person name="Murphy C."/>
            <person name="Neiman D."/>
            <person name="Pearson M."/>
            <person name="Priest M."/>
            <person name="Roberts A."/>
            <person name="Saif S."/>
            <person name="Shea T."/>
            <person name="Sisk P."/>
            <person name="Stolte C."/>
            <person name="Sykes S."/>
            <person name="Wortman J."/>
            <person name="Nusbaum C."/>
            <person name="Birren B."/>
        </authorList>
    </citation>
    <scope>NUCLEOTIDE SEQUENCE [LARGE SCALE GENOMIC DNA]</scope>
    <source>
        <strain evidence="2">INRA-310</strain>
    </source>
</reference>
<dbReference type="GeneID" id="20171447"/>
<sequence>MGHPASNERLEFIDVRSTAETAYLALDGLFATGSRHDGVAIAEQMKGLMVDMQKKGWKIGAMVTDNVGSVRPGATDFEPQVAYYRCCHLFCT</sequence>
<evidence type="ECO:0000313" key="1">
    <source>
        <dbReference type="EMBL" id="ETN24965.1"/>
    </source>
</evidence>
<name>W2RK23_PHYN3</name>
<dbReference type="EMBL" id="KI669561">
    <property type="protein sequence ID" value="ETN24965.1"/>
    <property type="molecule type" value="Genomic_DNA"/>
</dbReference>
<gene>
    <name evidence="1" type="ORF">PPTG_01126</name>
</gene>
<reference evidence="1 2" key="2">
    <citation type="submission" date="2013-11" db="EMBL/GenBank/DDBJ databases">
        <title>The Genome Sequence of Phytophthora parasitica INRA-310.</title>
        <authorList>
            <consortium name="The Broad Institute Genomics Platform"/>
            <person name="Russ C."/>
            <person name="Tyler B."/>
            <person name="Panabieres F."/>
            <person name="Shan W."/>
            <person name="Tripathy S."/>
            <person name="Grunwald N."/>
            <person name="Machado M."/>
            <person name="Johnson C.S."/>
            <person name="Arredondo F."/>
            <person name="Hong C."/>
            <person name="Coffey M."/>
            <person name="Young S.K."/>
            <person name="Zeng Q."/>
            <person name="Gargeya S."/>
            <person name="Fitzgerald M."/>
            <person name="Abouelleil A."/>
            <person name="Alvarado L."/>
            <person name="Chapman S.B."/>
            <person name="Gainer-Dewar J."/>
            <person name="Goldberg J."/>
            <person name="Griggs A."/>
            <person name="Gujja S."/>
            <person name="Hansen M."/>
            <person name="Howarth C."/>
            <person name="Imamovic A."/>
            <person name="Ireland A."/>
            <person name="Larimer J."/>
            <person name="McCowan C."/>
            <person name="Murphy C."/>
            <person name="Pearson M."/>
            <person name="Poon T.W."/>
            <person name="Priest M."/>
            <person name="Roberts A."/>
            <person name="Saif S."/>
            <person name="Shea T."/>
            <person name="Sykes S."/>
            <person name="Wortman J."/>
            <person name="Nusbaum C."/>
            <person name="Birren B."/>
        </authorList>
    </citation>
    <scope>NUCLEOTIDE SEQUENCE [LARGE SCALE GENOMIC DNA]</scope>
    <source>
        <strain evidence="1 2">INRA-310</strain>
    </source>
</reference>